<dbReference type="InterPro" id="IPR004401">
    <property type="entry name" value="YbaB/EbfC"/>
</dbReference>
<dbReference type="PIRSF" id="PIRSF004555">
    <property type="entry name" value="UCP004555"/>
    <property type="match status" value="1"/>
</dbReference>
<organism evidence="4 5">
    <name type="scientific">Kribbibacterium absianum</name>
    <dbReference type="NCBI Taxonomy" id="3044210"/>
    <lineage>
        <taxon>Bacteria</taxon>
        <taxon>Bacillati</taxon>
        <taxon>Actinomycetota</taxon>
        <taxon>Coriobacteriia</taxon>
        <taxon>Coriobacteriales</taxon>
        <taxon>Kribbibacteriaceae</taxon>
        <taxon>Kribbibacterium</taxon>
    </lineage>
</organism>
<evidence type="ECO:0000313" key="5">
    <source>
        <dbReference type="Proteomes" id="UP001431693"/>
    </source>
</evidence>
<dbReference type="HAMAP" id="MF_00274">
    <property type="entry name" value="DNA_YbaB_EbfC"/>
    <property type="match status" value="1"/>
</dbReference>
<comment type="subcellular location">
    <subcellularLocation>
        <location evidence="2">Cytoplasm</location>
        <location evidence="2">Nucleoid</location>
    </subcellularLocation>
</comment>
<dbReference type="Proteomes" id="UP001431693">
    <property type="component" value="Unassembled WGS sequence"/>
</dbReference>
<comment type="similarity">
    <text evidence="2">Belongs to the YbaB/EbfC family.</text>
</comment>
<dbReference type="EMBL" id="JASJEX010000002">
    <property type="protein sequence ID" value="MDJ1129168.1"/>
    <property type="molecule type" value="Genomic_DNA"/>
</dbReference>
<evidence type="ECO:0000256" key="2">
    <source>
        <dbReference type="HAMAP-Rule" id="MF_00274"/>
    </source>
</evidence>
<feature type="coiled-coil region" evidence="3">
    <location>
        <begin position="6"/>
        <end position="33"/>
    </location>
</feature>
<dbReference type="PANTHER" id="PTHR33449:SF1">
    <property type="entry name" value="NUCLEOID-ASSOCIATED PROTEIN YBAB"/>
    <property type="match status" value="1"/>
</dbReference>
<name>A0ABT6ZJE7_9ACTN</name>
<proteinExistence type="inferred from homology"/>
<dbReference type="PANTHER" id="PTHR33449">
    <property type="entry name" value="NUCLEOID-ASSOCIATED PROTEIN YBAB"/>
    <property type="match status" value="1"/>
</dbReference>
<evidence type="ECO:0000256" key="3">
    <source>
        <dbReference type="SAM" id="Coils"/>
    </source>
</evidence>
<dbReference type="SUPFAM" id="SSF82607">
    <property type="entry name" value="YbaB-like"/>
    <property type="match status" value="1"/>
</dbReference>
<keyword evidence="1 2" id="KW-0238">DNA-binding</keyword>
<sequence length="110" mass="11387">MGGMNMNQLMAQAQKMQQQLAEAQEKTKDIKVSASAGGGMVKVEATGEMQITSIQIDPEAVDPDDVELLQDMVLAAVNDALTMASEAANKEVADATGLGSMGGMGIPGLF</sequence>
<comment type="function">
    <text evidence="2">Binds to DNA and alters its conformation. May be involved in regulation of gene expression, nucleoid organization and DNA protection.</text>
</comment>
<comment type="caution">
    <text evidence="4">The sequence shown here is derived from an EMBL/GenBank/DDBJ whole genome shotgun (WGS) entry which is preliminary data.</text>
</comment>
<evidence type="ECO:0000313" key="4">
    <source>
        <dbReference type="EMBL" id="MDJ1129168.1"/>
    </source>
</evidence>
<dbReference type="InterPro" id="IPR036894">
    <property type="entry name" value="YbaB-like_sf"/>
</dbReference>
<reference evidence="4" key="1">
    <citation type="submission" date="2023-05" db="EMBL/GenBank/DDBJ databases">
        <title>[olsenella] sp. nov., isolated from a pig farm feces dump.</title>
        <authorList>
            <person name="Chang Y.-H."/>
        </authorList>
    </citation>
    <scope>NUCLEOTIDE SEQUENCE</scope>
    <source>
        <strain evidence="4">YH-ols2217</strain>
    </source>
</reference>
<evidence type="ECO:0000256" key="1">
    <source>
        <dbReference type="ARBA" id="ARBA00023125"/>
    </source>
</evidence>
<protein>
    <recommendedName>
        <fullName evidence="2">Nucleoid-associated protein QJ043_03590</fullName>
    </recommendedName>
</protein>
<dbReference type="Pfam" id="PF02575">
    <property type="entry name" value="YbaB_DNA_bd"/>
    <property type="match status" value="1"/>
</dbReference>
<keyword evidence="3" id="KW-0175">Coiled coil</keyword>
<dbReference type="Gene3D" id="3.30.1310.10">
    <property type="entry name" value="Nucleoid-associated protein YbaB-like domain"/>
    <property type="match status" value="1"/>
</dbReference>
<accession>A0ABT6ZJE7</accession>
<keyword evidence="5" id="KW-1185">Reference proteome</keyword>
<keyword evidence="2" id="KW-0963">Cytoplasm</keyword>
<comment type="subunit">
    <text evidence="2">Homodimer.</text>
</comment>
<dbReference type="NCBIfam" id="TIGR00103">
    <property type="entry name" value="DNA_YbaB_EbfC"/>
    <property type="match status" value="1"/>
</dbReference>
<gene>
    <name evidence="4" type="ORF">QJ043_03590</name>
</gene>